<gene>
    <name evidence="3" type="ORF">IFM89_020770</name>
</gene>
<dbReference type="PANTHER" id="PTHR47926:SF347">
    <property type="entry name" value="PENTATRICOPEPTIDE REPEAT-CONTAINING PROTEIN"/>
    <property type="match status" value="1"/>
</dbReference>
<sequence length="102" mass="11644">MLHRNVFTWNAIISAHIHNRDITKARHFFDSAPFKDSVTYNTMISAYANTSSLDLEGVKVFSSMQDTGTPFDEFTLTTMLNLTAKLLVLSYGKQLHSDIRTW</sequence>
<dbReference type="PANTHER" id="PTHR47926">
    <property type="entry name" value="PENTATRICOPEPTIDE REPEAT-CONTAINING PROTEIN"/>
    <property type="match status" value="1"/>
</dbReference>
<dbReference type="OrthoDB" id="938689at2759"/>
<reference evidence="3 4" key="1">
    <citation type="submission" date="2020-10" db="EMBL/GenBank/DDBJ databases">
        <title>The Coptis chinensis genome and diversification of protoberbering-type alkaloids.</title>
        <authorList>
            <person name="Wang B."/>
            <person name="Shu S."/>
            <person name="Song C."/>
            <person name="Liu Y."/>
        </authorList>
    </citation>
    <scope>NUCLEOTIDE SEQUENCE [LARGE SCALE GENOMIC DNA]</scope>
    <source>
        <strain evidence="3">HL-2020</strain>
        <tissue evidence="3">Leaf</tissue>
    </source>
</reference>
<proteinExistence type="predicted"/>
<protein>
    <recommendedName>
        <fullName evidence="5">Pentatricopeptide repeat-containing protein</fullName>
    </recommendedName>
</protein>
<dbReference type="NCBIfam" id="TIGR00756">
    <property type="entry name" value="PPR"/>
    <property type="match status" value="2"/>
</dbReference>
<dbReference type="Gene3D" id="1.25.40.10">
    <property type="entry name" value="Tetratricopeptide repeat domain"/>
    <property type="match status" value="1"/>
</dbReference>
<dbReference type="GO" id="GO:0009451">
    <property type="term" value="P:RNA modification"/>
    <property type="evidence" value="ECO:0007669"/>
    <property type="project" value="InterPro"/>
</dbReference>
<dbReference type="InterPro" id="IPR011990">
    <property type="entry name" value="TPR-like_helical_dom_sf"/>
</dbReference>
<dbReference type="PROSITE" id="PS51375">
    <property type="entry name" value="PPR"/>
    <property type="match status" value="1"/>
</dbReference>
<evidence type="ECO:0000313" key="3">
    <source>
        <dbReference type="EMBL" id="KAF9625213.1"/>
    </source>
</evidence>
<dbReference type="Pfam" id="PF01535">
    <property type="entry name" value="PPR"/>
    <property type="match status" value="1"/>
</dbReference>
<dbReference type="GO" id="GO:0003723">
    <property type="term" value="F:RNA binding"/>
    <property type="evidence" value="ECO:0007669"/>
    <property type="project" value="InterPro"/>
</dbReference>
<organism evidence="3 4">
    <name type="scientific">Coptis chinensis</name>
    <dbReference type="NCBI Taxonomy" id="261450"/>
    <lineage>
        <taxon>Eukaryota</taxon>
        <taxon>Viridiplantae</taxon>
        <taxon>Streptophyta</taxon>
        <taxon>Embryophyta</taxon>
        <taxon>Tracheophyta</taxon>
        <taxon>Spermatophyta</taxon>
        <taxon>Magnoliopsida</taxon>
        <taxon>Ranunculales</taxon>
        <taxon>Ranunculaceae</taxon>
        <taxon>Coptidoideae</taxon>
        <taxon>Coptis</taxon>
    </lineage>
</organism>
<evidence type="ECO:0000256" key="1">
    <source>
        <dbReference type="ARBA" id="ARBA00022737"/>
    </source>
</evidence>
<dbReference type="InterPro" id="IPR046960">
    <property type="entry name" value="PPR_At4g14850-like_plant"/>
</dbReference>
<dbReference type="EMBL" id="JADFTS010000001">
    <property type="protein sequence ID" value="KAF9625213.1"/>
    <property type="molecule type" value="Genomic_DNA"/>
</dbReference>
<accession>A0A835J133</accession>
<comment type="caution">
    <text evidence="3">The sequence shown here is derived from an EMBL/GenBank/DDBJ whole genome shotgun (WGS) entry which is preliminary data.</text>
</comment>
<name>A0A835J133_9MAGN</name>
<keyword evidence="4" id="KW-1185">Reference proteome</keyword>
<evidence type="ECO:0000256" key="2">
    <source>
        <dbReference type="PROSITE-ProRule" id="PRU00708"/>
    </source>
</evidence>
<dbReference type="Proteomes" id="UP000631114">
    <property type="component" value="Unassembled WGS sequence"/>
</dbReference>
<keyword evidence="1" id="KW-0677">Repeat</keyword>
<dbReference type="Pfam" id="PF13041">
    <property type="entry name" value="PPR_2"/>
    <property type="match status" value="1"/>
</dbReference>
<evidence type="ECO:0000313" key="4">
    <source>
        <dbReference type="Proteomes" id="UP000631114"/>
    </source>
</evidence>
<dbReference type="AlphaFoldDB" id="A0A835J133"/>
<feature type="repeat" description="PPR" evidence="2">
    <location>
        <begin position="36"/>
        <end position="71"/>
    </location>
</feature>
<evidence type="ECO:0008006" key="5">
    <source>
        <dbReference type="Google" id="ProtNLM"/>
    </source>
</evidence>
<dbReference type="InterPro" id="IPR002885">
    <property type="entry name" value="PPR_rpt"/>
</dbReference>